<organism evidence="1 2">
    <name type="scientific">Trichostrongylus colubriformis</name>
    <name type="common">Black scour worm</name>
    <dbReference type="NCBI Taxonomy" id="6319"/>
    <lineage>
        <taxon>Eukaryota</taxon>
        <taxon>Metazoa</taxon>
        <taxon>Ecdysozoa</taxon>
        <taxon>Nematoda</taxon>
        <taxon>Chromadorea</taxon>
        <taxon>Rhabditida</taxon>
        <taxon>Rhabditina</taxon>
        <taxon>Rhabditomorpha</taxon>
        <taxon>Strongyloidea</taxon>
        <taxon>Trichostrongylidae</taxon>
        <taxon>Trichostrongylus</taxon>
    </lineage>
</organism>
<dbReference type="Proteomes" id="UP001331761">
    <property type="component" value="Unassembled WGS sequence"/>
</dbReference>
<dbReference type="AlphaFoldDB" id="A0AAN8IHQ4"/>
<evidence type="ECO:0000313" key="1">
    <source>
        <dbReference type="EMBL" id="KAK5970743.1"/>
    </source>
</evidence>
<protein>
    <submittedName>
        <fullName evidence="1">Uncharacterized protein</fullName>
    </submittedName>
</protein>
<reference evidence="1 2" key="1">
    <citation type="submission" date="2019-10" db="EMBL/GenBank/DDBJ databases">
        <title>Assembly and Annotation for the nematode Trichostrongylus colubriformis.</title>
        <authorList>
            <person name="Martin J."/>
        </authorList>
    </citation>
    <scope>NUCLEOTIDE SEQUENCE [LARGE SCALE GENOMIC DNA]</scope>
    <source>
        <strain evidence="1">G859</strain>
        <tissue evidence="1">Whole worm</tissue>
    </source>
</reference>
<keyword evidence="2" id="KW-1185">Reference proteome</keyword>
<gene>
    <name evidence="1" type="ORF">GCK32_015974</name>
</gene>
<proteinExistence type="predicted"/>
<sequence>MHHHFNMKYEEAVAYPLVYPSIKGPFIHNGYPFSEILAKQIVYPVGEVPRHFGDSAAIISVRHGEDQSKAIVFFS</sequence>
<accession>A0AAN8IHQ4</accession>
<evidence type="ECO:0000313" key="2">
    <source>
        <dbReference type="Proteomes" id="UP001331761"/>
    </source>
</evidence>
<dbReference type="EMBL" id="WIXE01018648">
    <property type="protein sequence ID" value="KAK5970743.1"/>
    <property type="molecule type" value="Genomic_DNA"/>
</dbReference>
<name>A0AAN8IHQ4_TRICO</name>
<comment type="caution">
    <text evidence="1">The sequence shown here is derived from an EMBL/GenBank/DDBJ whole genome shotgun (WGS) entry which is preliminary data.</text>
</comment>